<feature type="coiled-coil region" evidence="1">
    <location>
        <begin position="431"/>
        <end position="487"/>
    </location>
</feature>
<comment type="caution">
    <text evidence="3">The sequence shown here is derived from an EMBL/GenBank/DDBJ whole genome shotgun (WGS) entry which is preliminary data.</text>
</comment>
<sequence>MGKLVLVNGFDSKNYANTTALIEFLTNHTDGEKILHCWRDPYQEKRIVAIFEKDMEPKKIQQLQRDGLHNQIAVDMVAPTDRIFVRTIGETWMHGHLDKLNMIFAKSMEKNQKITNLPGSCFEIIFKDGWDSVLNVCQESRRFERHPIMIYPYFDCFKESPQEQYHEILCRLKKSMSTETNYQVAMKNNIFTSALHIVPLLLDCLEFKEAVELSEKGLKVHIDVEEAKITIQGPEDRCRNINKVLSDVNKKLKLSDNTKDFLENEAIQQEILTFIKSSGLKIFLEKNGDKFSLHVVGNKKKELFQTFVSSLVVVKKCHLLPDENFQGMPAWNEFIGAIHSTHVCHQVFTEGTTIELLALSFCNVSETKSIESSIKEFISKVSDLKTLPKMNETSSTQENKPVTQLCQAPGCPMSSESFLMPINFNKKQYCKQFLQDEFSKMQKQNAETQINIRSNDIQIICNSYQVLEDVSRQLESLVQRITFVDKELEFPGLNLFFQSEDGKKLILEISQKYKCFIDYPFLKGEIDNSQLQVERKIERFNYKVCVLGTGRQNNCNIHLVQGNIEDMKLHQSFGTKVQFIPSIEAQECSLKIMETGGDIRIHLPPWKSSDMASFTHFRKLRQTFLSSIDDLFQQIKNKEGCTVVISTSRLHQAEFPFPLDVIANGVTQSFKQFAHLNTNPKTVDLYICETKHESVFKAFTFALKNQGIFVGAPGQTSWEKISFPDTFNCFQYAALKCKVEVASISPETPTMKSLYCYPIHPSLEASSCQFYYESKRSKYLLEDSLRKLPSRFPEGLLMGETCFIERISNNKHGLIFCFPEWGTDIHKALQDSLSKCLLDSSEYDAVYITVPESQHPKFPKQYFVQTFFQTMDEIVSKLKVFRQKKIVLVVHDEEYREAFHKELERRYKTDTKNVDKLHKLSSTAQEASMTDPQMLTSAVLASPITYWGKSKDDLIQAHDSLTRELSRLMSEFTTSRRLTKKGTLMFEKSISNMQELPVVFKLQKQTNEQRQITEKGMCRNKTDSCLDDRTDPVSLESSLTVKGLSENIVNDFMLNFTGCYVNEDLLRTDSGQKPPEDQKRNAETLHSKSKNFRSKKRAT</sequence>
<evidence type="ECO:0000256" key="1">
    <source>
        <dbReference type="SAM" id="Coils"/>
    </source>
</evidence>
<dbReference type="AlphaFoldDB" id="A0AAV2IMT6"/>
<protein>
    <submittedName>
        <fullName evidence="3">Uncharacterized protein</fullName>
    </submittedName>
</protein>
<proteinExistence type="predicted"/>
<reference evidence="3 4" key="1">
    <citation type="submission" date="2024-04" db="EMBL/GenBank/DDBJ databases">
        <authorList>
            <consortium name="Genoscope - CEA"/>
            <person name="William W."/>
        </authorList>
    </citation>
    <scope>NUCLEOTIDE SEQUENCE [LARGE SCALE GENOMIC DNA]</scope>
</reference>
<evidence type="ECO:0000256" key="2">
    <source>
        <dbReference type="SAM" id="MobiDB-lite"/>
    </source>
</evidence>
<evidence type="ECO:0000313" key="3">
    <source>
        <dbReference type="EMBL" id="CAL1546549.1"/>
    </source>
</evidence>
<keyword evidence="4" id="KW-1185">Reference proteome</keyword>
<dbReference type="Proteomes" id="UP001497497">
    <property type="component" value="Unassembled WGS sequence"/>
</dbReference>
<name>A0AAV2IMT6_LYMST</name>
<feature type="compositionally biased region" description="Basic residues" evidence="2">
    <location>
        <begin position="1087"/>
        <end position="1099"/>
    </location>
</feature>
<accession>A0AAV2IMT6</accession>
<organism evidence="3 4">
    <name type="scientific">Lymnaea stagnalis</name>
    <name type="common">Great pond snail</name>
    <name type="synonym">Helix stagnalis</name>
    <dbReference type="NCBI Taxonomy" id="6523"/>
    <lineage>
        <taxon>Eukaryota</taxon>
        <taxon>Metazoa</taxon>
        <taxon>Spiralia</taxon>
        <taxon>Lophotrochozoa</taxon>
        <taxon>Mollusca</taxon>
        <taxon>Gastropoda</taxon>
        <taxon>Heterobranchia</taxon>
        <taxon>Euthyneura</taxon>
        <taxon>Panpulmonata</taxon>
        <taxon>Hygrophila</taxon>
        <taxon>Lymnaeoidea</taxon>
        <taxon>Lymnaeidae</taxon>
        <taxon>Lymnaea</taxon>
    </lineage>
</organism>
<evidence type="ECO:0000313" key="4">
    <source>
        <dbReference type="Proteomes" id="UP001497497"/>
    </source>
</evidence>
<gene>
    <name evidence="3" type="ORF">GSLYS_00019926001</name>
</gene>
<dbReference type="EMBL" id="CAXITT010000827">
    <property type="protein sequence ID" value="CAL1546549.1"/>
    <property type="molecule type" value="Genomic_DNA"/>
</dbReference>
<feature type="region of interest" description="Disordered" evidence="2">
    <location>
        <begin position="1067"/>
        <end position="1099"/>
    </location>
</feature>
<keyword evidence="1" id="KW-0175">Coiled coil</keyword>
<feature type="compositionally biased region" description="Basic and acidic residues" evidence="2">
    <location>
        <begin position="1074"/>
        <end position="1086"/>
    </location>
</feature>